<comment type="caution">
    <text evidence="6">The sequence shown here is derived from an EMBL/GenBank/DDBJ whole genome shotgun (WGS) entry which is preliminary data.</text>
</comment>
<keyword evidence="3 5" id="KW-1133">Transmembrane helix</keyword>
<evidence type="ECO:0000313" key="6">
    <source>
        <dbReference type="EMBL" id="ROV91312.1"/>
    </source>
</evidence>
<dbReference type="EMBL" id="LJZO01000044">
    <property type="protein sequence ID" value="ROV91312.1"/>
    <property type="molecule type" value="Genomic_DNA"/>
</dbReference>
<proteinExistence type="predicted"/>
<keyword evidence="4 5" id="KW-0472">Membrane</keyword>
<dbReference type="AlphaFoldDB" id="A0A423VJY0"/>
<evidence type="ECO:0000256" key="2">
    <source>
        <dbReference type="ARBA" id="ARBA00022692"/>
    </source>
</evidence>
<name>A0A423VJY0_CYTCH</name>
<dbReference type="Pfam" id="PF23489">
    <property type="entry name" value="V-ATPase_su_f"/>
    <property type="match status" value="1"/>
</dbReference>
<evidence type="ECO:0000313" key="7">
    <source>
        <dbReference type="Proteomes" id="UP000284375"/>
    </source>
</evidence>
<evidence type="ECO:0000256" key="1">
    <source>
        <dbReference type="ARBA" id="ARBA00004370"/>
    </source>
</evidence>
<dbReference type="Proteomes" id="UP000284375">
    <property type="component" value="Unassembled WGS sequence"/>
</dbReference>
<keyword evidence="2 5" id="KW-0812">Transmembrane</keyword>
<comment type="subcellular location">
    <subcellularLocation>
        <location evidence="1">Membrane</location>
    </subcellularLocation>
</comment>
<dbReference type="STRING" id="252740.A0A423VJY0"/>
<accession>A0A423VJY0</accession>
<keyword evidence="7" id="KW-1185">Reference proteome</keyword>
<evidence type="ECO:0000256" key="4">
    <source>
        <dbReference type="ARBA" id="ARBA00023136"/>
    </source>
</evidence>
<evidence type="ECO:0000256" key="5">
    <source>
        <dbReference type="SAM" id="Phobius"/>
    </source>
</evidence>
<dbReference type="GO" id="GO:0016020">
    <property type="term" value="C:membrane"/>
    <property type="evidence" value="ECO:0007669"/>
    <property type="project" value="UniProtKB-SubCell"/>
</dbReference>
<organism evidence="6 7">
    <name type="scientific">Cytospora chrysosperma</name>
    <name type="common">Cytospora canker fungus</name>
    <name type="synonym">Sphaeria chrysosperma</name>
    <dbReference type="NCBI Taxonomy" id="252740"/>
    <lineage>
        <taxon>Eukaryota</taxon>
        <taxon>Fungi</taxon>
        <taxon>Dikarya</taxon>
        <taxon>Ascomycota</taxon>
        <taxon>Pezizomycotina</taxon>
        <taxon>Sordariomycetes</taxon>
        <taxon>Sordariomycetidae</taxon>
        <taxon>Diaporthales</taxon>
        <taxon>Cytosporaceae</taxon>
        <taxon>Cytospora</taxon>
    </lineage>
</organism>
<protein>
    <submittedName>
        <fullName evidence="6">Uncharacterized protein</fullName>
    </submittedName>
</protein>
<reference evidence="6 7" key="1">
    <citation type="submission" date="2015-09" db="EMBL/GenBank/DDBJ databases">
        <title>Host preference determinants of Valsa canker pathogens revealed by comparative genomics.</title>
        <authorList>
            <person name="Yin Z."/>
            <person name="Huang L."/>
        </authorList>
    </citation>
    <scope>NUCLEOTIDE SEQUENCE [LARGE SCALE GENOMIC DNA]</scope>
    <source>
        <strain evidence="6 7">YSFL</strain>
    </source>
</reference>
<evidence type="ECO:0000256" key="3">
    <source>
        <dbReference type="ARBA" id="ARBA00022989"/>
    </source>
</evidence>
<gene>
    <name evidence="6" type="ORF">VSDG_07761</name>
</gene>
<sequence>MKPLVGAMQAWSCFVISIFGIIVLSILGLAFKNNHEEFVGGIEDPADGKAVAGTLFTAVWIYVGFVVCCGLQGLLHMRESRRGAIAL</sequence>
<dbReference type="InterPro" id="IPR056552">
    <property type="entry name" value="Ribonucl_Kappa"/>
</dbReference>
<dbReference type="OrthoDB" id="67317at2759"/>
<feature type="transmembrane region" description="Helical" evidence="5">
    <location>
        <begin position="51"/>
        <end position="75"/>
    </location>
</feature>
<feature type="transmembrane region" description="Helical" evidence="5">
    <location>
        <begin position="12"/>
        <end position="31"/>
    </location>
</feature>